<sequence>MTKFFLGSALALALSSTSLTAAPIHGAGIATGVGTAPDAQVWLAQGNSGKGNGKAKGQGGGNAQKKAKGNSGKGNAKAEKGNGKAKQAKTNQKAAKENPGKGKPEKVGKGNGNGAKRAAKAKANDGKVNKGNANQTREVFTTAEREQVVERIFQAPAPDGRDMTRILTGAGLALLTPDMVVSDIPGNELVTYANCPPGLAKKNPPCVPPGLAQNGIGYDEWVSYDRDRYDRIWIDRRDDWLGRGYDVEPDPGYLLLQSDEIARLYGLDRAPRGQRYALIDGMPVLLDDDDYRSLMLVNQLSQVTDVTGGVPVSPTAALTQAELIDLYRLPQLGNDRNYAVVNGQVVQVNNENYELLQLLRVARAVL</sequence>
<dbReference type="Proteomes" id="UP000051295">
    <property type="component" value="Unassembled WGS sequence"/>
</dbReference>
<evidence type="ECO:0000256" key="2">
    <source>
        <dbReference type="SAM" id="SignalP"/>
    </source>
</evidence>
<evidence type="ECO:0000313" key="4">
    <source>
        <dbReference type="Proteomes" id="UP000051295"/>
    </source>
</evidence>
<gene>
    <name evidence="3" type="ORF">XM53_13170</name>
</gene>
<dbReference type="PATRIC" id="fig|1641875.4.peg.426"/>
<dbReference type="RefSeq" id="WP_057794042.1">
    <property type="nucleotide sequence ID" value="NZ_LAXJ01000012.1"/>
</dbReference>
<name>A0A0T5NTY1_9RHOB</name>
<keyword evidence="4" id="KW-1185">Reference proteome</keyword>
<feature type="compositionally biased region" description="Low complexity" evidence="1">
    <location>
        <begin position="84"/>
        <end position="93"/>
    </location>
</feature>
<feature type="region of interest" description="Disordered" evidence="1">
    <location>
        <begin position="44"/>
        <end position="139"/>
    </location>
</feature>
<reference evidence="3 4" key="1">
    <citation type="submission" date="2015-04" db="EMBL/GenBank/DDBJ databases">
        <title>The draft genome sequence of Roseovarius sp.R12b.</title>
        <authorList>
            <person name="Li G."/>
            <person name="Lai Q."/>
            <person name="Shao Z."/>
            <person name="Yan P."/>
        </authorList>
    </citation>
    <scope>NUCLEOTIDE SEQUENCE [LARGE SCALE GENOMIC DNA]</scope>
    <source>
        <strain evidence="3 4">R12B</strain>
    </source>
</reference>
<proteinExistence type="predicted"/>
<evidence type="ECO:0000256" key="1">
    <source>
        <dbReference type="SAM" id="MobiDB-lite"/>
    </source>
</evidence>
<dbReference type="EMBL" id="LAXJ01000012">
    <property type="protein sequence ID" value="KRS12182.1"/>
    <property type="molecule type" value="Genomic_DNA"/>
</dbReference>
<protein>
    <submittedName>
        <fullName evidence="3">Uncharacterized protein</fullName>
    </submittedName>
</protein>
<comment type="caution">
    <text evidence="3">The sequence shown here is derived from an EMBL/GenBank/DDBJ whole genome shotgun (WGS) entry which is preliminary data.</text>
</comment>
<keyword evidence="2" id="KW-0732">Signal</keyword>
<feature type="compositionally biased region" description="Gly residues" evidence="1">
    <location>
        <begin position="48"/>
        <end position="62"/>
    </location>
</feature>
<dbReference type="AlphaFoldDB" id="A0A0T5NTY1"/>
<feature type="chain" id="PRO_5006663908" evidence="2">
    <location>
        <begin position="22"/>
        <end position="366"/>
    </location>
</feature>
<organism evidence="3 4">
    <name type="scientific">Roseovarius atlanticus</name>
    <dbReference type="NCBI Taxonomy" id="1641875"/>
    <lineage>
        <taxon>Bacteria</taxon>
        <taxon>Pseudomonadati</taxon>
        <taxon>Pseudomonadota</taxon>
        <taxon>Alphaproteobacteria</taxon>
        <taxon>Rhodobacterales</taxon>
        <taxon>Roseobacteraceae</taxon>
        <taxon>Roseovarius</taxon>
    </lineage>
</organism>
<feature type="compositionally biased region" description="Basic and acidic residues" evidence="1">
    <location>
        <begin position="94"/>
        <end position="108"/>
    </location>
</feature>
<dbReference type="OrthoDB" id="7666115at2"/>
<dbReference type="STRING" id="1641875.XM53_13170"/>
<evidence type="ECO:0000313" key="3">
    <source>
        <dbReference type="EMBL" id="KRS12182.1"/>
    </source>
</evidence>
<accession>A0A0T5NTY1</accession>
<feature type="signal peptide" evidence="2">
    <location>
        <begin position="1"/>
        <end position="21"/>
    </location>
</feature>